<reference evidence="8 9" key="1">
    <citation type="submission" date="2019-01" db="EMBL/GenBank/DDBJ databases">
        <title>Genome sequencing of the rare red list fungi Fomitopsis rosea.</title>
        <authorList>
            <person name="Buettner E."/>
            <person name="Kellner H."/>
        </authorList>
    </citation>
    <scope>NUCLEOTIDE SEQUENCE [LARGE SCALE GENOMIC DNA]</scope>
    <source>
        <strain evidence="8 9">DSM 105464</strain>
    </source>
</reference>
<dbReference type="Pfam" id="PF01226">
    <property type="entry name" value="Form_Nir_trans"/>
    <property type="match status" value="1"/>
</dbReference>
<dbReference type="InterPro" id="IPR000292">
    <property type="entry name" value="For/NO2_transpt"/>
</dbReference>
<evidence type="ECO:0000256" key="4">
    <source>
        <dbReference type="ARBA" id="ARBA00023136"/>
    </source>
</evidence>
<organism evidence="8 9">
    <name type="scientific">Rhodofomes roseus</name>
    <dbReference type="NCBI Taxonomy" id="34475"/>
    <lineage>
        <taxon>Eukaryota</taxon>
        <taxon>Fungi</taxon>
        <taxon>Dikarya</taxon>
        <taxon>Basidiomycota</taxon>
        <taxon>Agaricomycotina</taxon>
        <taxon>Agaricomycetes</taxon>
        <taxon>Polyporales</taxon>
        <taxon>Rhodofomes</taxon>
    </lineage>
</organism>
<name>A0A4Y9Z4W1_9APHY</name>
<evidence type="ECO:0000256" key="5">
    <source>
        <dbReference type="ARBA" id="ARBA00049660"/>
    </source>
</evidence>
<evidence type="ECO:0008006" key="10">
    <source>
        <dbReference type="Google" id="ProtNLM"/>
    </source>
</evidence>
<dbReference type="Proteomes" id="UP000298390">
    <property type="component" value="Unassembled WGS sequence"/>
</dbReference>
<dbReference type="InterPro" id="IPR024002">
    <property type="entry name" value="For/NO2_transpt_CS"/>
</dbReference>
<dbReference type="Gene3D" id="1.20.1080.10">
    <property type="entry name" value="Glycerol uptake facilitator protein"/>
    <property type="match status" value="2"/>
</dbReference>
<feature type="transmembrane region" description="Helical" evidence="7">
    <location>
        <begin position="205"/>
        <end position="228"/>
    </location>
</feature>
<evidence type="ECO:0000256" key="6">
    <source>
        <dbReference type="SAM" id="MobiDB-lite"/>
    </source>
</evidence>
<dbReference type="PANTHER" id="PTHR30520:SF6">
    <property type="entry name" value="FORMATE_NITRATE FAMILY TRANSPORTER (EUROFUNG)"/>
    <property type="match status" value="1"/>
</dbReference>
<evidence type="ECO:0000256" key="1">
    <source>
        <dbReference type="ARBA" id="ARBA00004141"/>
    </source>
</evidence>
<proteinExistence type="inferred from homology"/>
<feature type="transmembrane region" description="Helical" evidence="7">
    <location>
        <begin position="16"/>
        <end position="38"/>
    </location>
</feature>
<evidence type="ECO:0000256" key="2">
    <source>
        <dbReference type="ARBA" id="ARBA00022692"/>
    </source>
</evidence>
<comment type="similarity">
    <text evidence="5">Belongs to the FNT transporter (TC 1.A.16) family.</text>
</comment>
<accession>A0A4Y9Z4W1</accession>
<feature type="transmembrane region" description="Helical" evidence="7">
    <location>
        <begin position="50"/>
        <end position="69"/>
    </location>
</feature>
<comment type="caution">
    <text evidence="8">The sequence shown here is derived from an EMBL/GenBank/DDBJ whole genome shotgun (WGS) entry which is preliminary data.</text>
</comment>
<keyword evidence="2 7" id="KW-0812">Transmembrane</keyword>
<evidence type="ECO:0000256" key="7">
    <source>
        <dbReference type="SAM" id="Phobius"/>
    </source>
</evidence>
<evidence type="ECO:0000256" key="3">
    <source>
        <dbReference type="ARBA" id="ARBA00022989"/>
    </source>
</evidence>
<feature type="transmembrane region" description="Helical" evidence="7">
    <location>
        <begin position="160"/>
        <end position="185"/>
    </location>
</feature>
<dbReference type="GO" id="GO:0005886">
    <property type="term" value="C:plasma membrane"/>
    <property type="evidence" value="ECO:0007669"/>
    <property type="project" value="TreeGrafter"/>
</dbReference>
<evidence type="ECO:0000313" key="8">
    <source>
        <dbReference type="EMBL" id="TFY69632.1"/>
    </source>
</evidence>
<feature type="region of interest" description="Disordered" evidence="6">
    <location>
        <begin position="250"/>
        <end position="276"/>
    </location>
</feature>
<dbReference type="AlphaFoldDB" id="A0A4Y9Z4W1"/>
<feature type="compositionally biased region" description="Basic and acidic residues" evidence="6">
    <location>
        <begin position="265"/>
        <end position="276"/>
    </location>
</feature>
<comment type="subcellular location">
    <subcellularLocation>
        <location evidence="1">Membrane</location>
        <topology evidence="1">Multi-pass membrane protein</topology>
    </subcellularLocation>
</comment>
<gene>
    <name evidence="8" type="ORF">EVJ58_g295</name>
</gene>
<dbReference type="STRING" id="34475.A0A4Y9Z4W1"/>
<dbReference type="PROSITE" id="PS01006">
    <property type="entry name" value="FORMATE_NITRITE_TP_2"/>
    <property type="match status" value="1"/>
</dbReference>
<keyword evidence="4 7" id="KW-0472">Membrane</keyword>
<evidence type="ECO:0000313" key="9">
    <source>
        <dbReference type="Proteomes" id="UP000298390"/>
    </source>
</evidence>
<dbReference type="GO" id="GO:0015513">
    <property type="term" value="F:high-affinity secondary active nitrite transmembrane transporter activity"/>
    <property type="evidence" value="ECO:0007669"/>
    <property type="project" value="TreeGrafter"/>
</dbReference>
<dbReference type="InterPro" id="IPR023271">
    <property type="entry name" value="Aquaporin-like"/>
</dbReference>
<feature type="transmembrane region" description="Helical" evidence="7">
    <location>
        <begin position="128"/>
        <end position="148"/>
    </location>
</feature>
<sequence>MVQHGIAKHNTRGDKLFFKAVLAGVMLSYGGLMSEIVGGGSAGLGVNNPGLVKLLAAAVFPVGLVMIVLQGHELLTSNMMIFTMACLKGAVPWWGLPWNWVIDSGIISTEPYISYAQTFAIHKAQEPAWYQIFLRGIGCNWMVCVAVWQASGAKDTLSKVVAIWIPITIFVTAAFDHVIANMYSIPLGILLGADMTVAEYIRKSLIASYLGNIVGALIVALPATYFYLGDYRASGLRGAEEGEVFNTAKEVVNDEDSTKGSNGKANEEAFEVSREK</sequence>
<keyword evidence="3 7" id="KW-1133">Transmembrane helix</keyword>
<dbReference type="EMBL" id="SEKV01000007">
    <property type="protein sequence ID" value="TFY69632.1"/>
    <property type="molecule type" value="Genomic_DNA"/>
</dbReference>
<dbReference type="GO" id="GO:0015707">
    <property type="term" value="P:nitrite transport"/>
    <property type="evidence" value="ECO:0007669"/>
    <property type="project" value="TreeGrafter"/>
</dbReference>
<protein>
    <recommendedName>
        <fullName evidence="10">Formate/nitrite transporter</fullName>
    </recommendedName>
</protein>
<dbReference type="PANTHER" id="PTHR30520">
    <property type="entry name" value="FORMATE TRANSPORTER-RELATED"/>
    <property type="match status" value="1"/>
</dbReference>